<name>A0A9D4TS35_CHLVU</name>
<evidence type="ECO:0000313" key="3">
    <source>
        <dbReference type="Proteomes" id="UP001055712"/>
    </source>
</evidence>
<dbReference type="EMBL" id="SIDB01000004">
    <property type="protein sequence ID" value="KAI3433363.1"/>
    <property type="molecule type" value="Genomic_DNA"/>
</dbReference>
<reference evidence="2" key="2">
    <citation type="submission" date="2020-11" db="EMBL/GenBank/DDBJ databases">
        <authorList>
            <person name="Cecchin M."/>
            <person name="Marcolungo L."/>
            <person name="Rossato M."/>
            <person name="Girolomoni L."/>
            <person name="Cosentino E."/>
            <person name="Cuine S."/>
            <person name="Li-Beisson Y."/>
            <person name="Delledonne M."/>
            <person name="Ballottari M."/>
        </authorList>
    </citation>
    <scope>NUCLEOTIDE SEQUENCE</scope>
    <source>
        <strain evidence="2">211/11P</strain>
        <tissue evidence="2">Whole cell</tissue>
    </source>
</reference>
<keyword evidence="3" id="KW-1185">Reference proteome</keyword>
<comment type="caution">
    <text evidence="2">The sequence shown here is derived from an EMBL/GenBank/DDBJ whole genome shotgun (WGS) entry which is preliminary data.</text>
</comment>
<feature type="region of interest" description="Disordered" evidence="1">
    <location>
        <begin position="151"/>
        <end position="178"/>
    </location>
</feature>
<dbReference type="AlphaFoldDB" id="A0A9D4TS35"/>
<protein>
    <submittedName>
        <fullName evidence="2">Uncharacterized protein</fullName>
    </submittedName>
</protein>
<accession>A0A9D4TS35</accession>
<evidence type="ECO:0000256" key="1">
    <source>
        <dbReference type="SAM" id="MobiDB-lite"/>
    </source>
</evidence>
<organism evidence="2 3">
    <name type="scientific">Chlorella vulgaris</name>
    <name type="common">Green alga</name>
    <dbReference type="NCBI Taxonomy" id="3077"/>
    <lineage>
        <taxon>Eukaryota</taxon>
        <taxon>Viridiplantae</taxon>
        <taxon>Chlorophyta</taxon>
        <taxon>core chlorophytes</taxon>
        <taxon>Trebouxiophyceae</taxon>
        <taxon>Chlorellales</taxon>
        <taxon>Chlorellaceae</taxon>
        <taxon>Chlorella clade</taxon>
        <taxon>Chlorella</taxon>
    </lineage>
</organism>
<reference evidence="2" key="1">
    <citation type="journal article" date="2019" name="Plant J.">
        <title>Chlorella vulgaris genome assembly and annotation reveals the molecular basis for metabolic acclimation to high light conditions.</title>
        <authorList>
            <person name="Cecchin M."/>
            <person name="Marcolungo L."/>
            <person name="Rossato M."/>
            <person name="Girolomoni L."/>
            <person name="Cosentino E."/>
            <person name="Cuine S."/>
            <person name="Li-Beisson Y."/>
            <person name="Delledonne M."/>
            <person name="Ballottari M."/>
        </authorList>
    </citation>
    <scope>NUCLEOTIDE SEQUENCE</scope>
    <source>
        <strain evidence="2">211/11P</strain>
    </source>
</reference>
<dbReference type="Proteomes" id="UP001055712">
    <property type="component" value="Unassembled WGS sequence"/>
</dbReference>
<gene>
    <name evidence="2" type="ORF">D9Q98_003180</name>
</gene>
<evidence type="ECO:0000313" key="2">
    <source>
        <dbReference type="EMBL" id="KAI3433363.1"/>
    </source>
</evidence>
<proteinExistence type="predicted"/>
<sequence length="178" mass="20001">MEPMSAAQLQALVDQAVHQAVHQAVQKAIAPLQRRIAEQDRIIAEQARTIADQARAIEKLSRQLNYMHAMFVTRDILENRSSNLSAAQYTRLKRKVDDFSTAIHSRNNQRRQRVKNQLVATLNARRGNRNKTDHFGSQLGDVTVAAMLRAAKTSSSGHVAQSRHGKAAREQSVTSKRR</sequence>